<evidence type="ECO:0000256" key="1">
    <source>
        <dbReference type="ARBA" id="ARBA00001936"/>
    </source>
</evidence>
<dbReference type="Proteomes" id="UP000830375">
    <property type="component" value="Unassembled WGS sequence"/>
</dbReference>
<dbReference type="EMBL" id="JACTAM010000098">
    <property type="protein sequence ID" value="KAI2647856.1"/>
    <property type="molecule type" value="Genomic_DNA"/>
</dbReference>
<comment type="caution">
    <text evidence="6">The sequence shown here is derived from an EMBL/GenBank/DDBJ whole genome shotgun (WGS) entry which is preliminary data.</text>
</comment>
<dbReference type="PANTHER" id="PTHR10462:SF49">
    <property type="entry name" value="GLOBOSIDE ALPHA-1,3-N-ACETYLGALACTOSAMINYLTRANSFERASE 1"/>
    <property type="match status" value="1"/>
</dbReference>
<keyword evidence="4" id="KW-0328">Glycosyltransferase</keyword>
<dbReference type="PANTHER" id="PTHR10462">
    <property type="entry name" value="GLYCOSYLTRANSFERASE-RELATED"/>
    <property type="match status" value="1"/>
</dbReference>
<sequence>MCLDIVKICYFSSTLPLYFFRYTQFLEYFLESAEQNYFVGFRVHYYLFTDQPEHVPEVKLGKDHQLTVMEVPSSNRWQEISLRRMERLEKLIESRLINEADYVFSLDVDSKFYGRWGAESLGRLMVPYIHGAVIGGLVKDVYQLAKTCREQMDIDAAKSIEAAWQEESHLNKYFLYNKPIKNIHRPLLDNIKDHISLREDLFICVQHEHKLKILQFPHKAFGTIQCIIIHCCICNDVLKCLQEAIIIVCHSAHYP</sequence>
<organism evidence="6 7">
    <name type="scientific">Labeo rohita</name>
    <name type="common">Indian major carp</name>
    <name type="synonym">Cyprinus rohita</name>
    <dbReference type="NCBI Taxonomy" id="84645"/>
    <lineage>
        <taxon>Eukaryota</taxon>
        <taxon>Metazoa</taxon>
        <taxon>Chordata</taxon>
        <taxon>Craniata</taxon>
        <taxon>Vertebrata</taxon>
        <taxon>Euteleostomi</taxon>
        <taxon>Actinopterygii</taxon>
        <taxon>Neopterygii</taxon>
        <taxon>Teleostei</taxon>
        <taxon>Ostariophysi</taxon>
        <taxon>Cypriniformes</taxon>
        <taxon>Cyprinidae</taxon>
        <taxon>Labeoninae</taxon>
        <taxon>Labeonini</taxon>
        <taxon>Labeo</taxon>
    </lineage>
</organism>
<dbReference type="Gene3D" id="3.90.550.10">
    <property type="entry name" value="Spore Coat Polysaccharide Biosynthesis Protein SpsA, Chain A"/>
    <property type="match status" value="2"/>
</dbReference>
<evidence type="ECO:0000256" key="2">
    <source>
        <dbReference type="ARBA" id="ARBA00004606"/>
    </source>
</evidence>
<comment type="cofactor">
    <cofactor evidence="1">
        <name>Mn(2+)</name>
        <dbReference type="ChEBI" id="CHEBI:29035"/>
    </cofactor>
</comment>
<dbReference type="InterPro" id="IPR005076">
    <property type="entry name" value="Glyco_trans_6"/>
</dbReference>
<evidence type="ECO:0000313" key="7">
    <source>
        <dbReference type="Proteomes" id="UP000830375"/>
    </source>
</evidence>
<reference evidence="6 7" key="1">
    <citation type="submission" date="2022-01" db="EMBL/GenBank/DDBJ databases">
        <title>A high-quality chromosome-level genome assembly of rohu carp, Labeo rohita.</title>
        <authorList>
            <person name="Arick M.A. II"/>
            <person name="Hsu C.-Y."/>
            <person name="Magbanua Z."/>
            <person name="Pechanova O."/>
            <person name="Grover C."/>
            <person name="Miller E."/>
            <person name="Thrash A."/>
            <person name="Ezzel L."/>
            <person name="Alam S."/>
            <person name="Benzie J."/>
            <person name="Hamilton M."/>
            <person name="Karsi A."/>
            <person name="Lawrence M.L."/>
            <person name="Peterson D.G."/>
        </authorList>
    </citation>
    <scope>NUCLEOTIDE SEQUENCE [LARGE SCALE GENOMIC DNA]</scope>
    <source>
        <strain evidence="7">BAU-BD-2019</strain>
        <tissue evidence="6">Blood</tissue>
    </source>
</reference>
<dbReference type="SUPFAM" id="SSF53448">
    <property type="entry name" value="Nucleotide-diphospho-sugar transferases"/>
    <property type="match status" value="1"/>
</dbReference>
<evidence type="ECO:0000313" key="6">
    <source>
        <dbReference type="EMBL" id="KAI2647856.1"/>
    </source>
</evidence>
<comment type="similarity">
    <text evidence="3">Belongs to the glycosyltransferase 6 family.</text>
</comment>
<proteinExistence type="inferred from homology"/>
<name>A0ABQ8LAS0_LABRO</name>
<keyword evidence="7" id="KW-1185">Reference proteome</keyword>
<dbReference type="GO" id="GO:0016740">
    <property type="term" value="F:transferase activity"/>
    <property type="evidence" value="ECO:0007669"/>
    <property type="project" value="UniProtKB-KW"/>
</dbReference>
<evidence type="ECO:0000256" key="5">
    <source>
        <dbReference type="ARBA" id="ARBA00022679"/>
    </source>
</evidence>
<comment type="subcellular location">
    <subcellularLocation>
        <location evidence="2">Membrane</location>
        <topology evidence="2">Single-pass type II membrane protein</topology>
    </subcellularLocation>
</comment>
<accession>A0ABQ8LAS0</accession>
<keyword evidence="5 6" id="KW-0808">Transferase</keyword>
<gene>
    <name evidence="6" type="ORF">H4Q32_023935</name>
</gene>
<evidence type="ECO:0000256" key="3">
    <source>
        <dbReference type="ARBA" id="ARBA00010413"/>
    </source>
</evidence>
<evidence type="ECO:0000256" key="4">
    <source>
        <dbReference type="ARBA" id="ARBA00022676"/>
    </source>
</evidence>
<dbReference type="InterPro" id="IPR029044">
    <property type="entry name" value="Nucleotide-diphossugar_trans"/>
</dbReference>
<protein>
    <submittedName>
        <fullName evidence="6">Histo-blood group ABO system transferase</fullName>
    </submittedName>
</protein>
<dbReference type="Pfam" id="PF03414">
    <property type="entry name" value="Glyco_transf_6"/>
    <property type="match status" value="2"/>
</dbReference>